<dbReference type="AlphaFoldDB" id="A0A448XGE0"/>
<accession>A0A448XGE0</accession>
<keyword evidence="2" id="KW-1185">Reference proteome</keyword>
<evidence type="ECO:0000313" key="1">
    <source>
        <dbReference type="EMBL" id="VEL35953.1"/>
    </source>
</evidence>
<comment type="caution">
    <text evidence="1">The sequence shown here is derived from an EMBL/GenBank/DDBJ whole genome shotgun (WGS) entry which is preliminary data.</text>
</comment>
<protein>
    <submittedName>
        <fullName evidence="1">Uncharacterized protein</fullName>
    </submittedName>
</protein>
<sequence>MRLKLIIKIGLDRGSLGLGVQIEPHADRPDEQTPRPHQTVSFPYGGQFSCRLWSAELACTVTWLQSQPIGMLCHGLRLFRTGQAPLRLKSAPLSEAFCPVDIQHGLLMPSGPSRNAHTSAVRPCNTR</sequence>
<organism evidence="1 2">
    <name type="scientific">Protopolystoma xenopodis</name>
    <dbReference type="NCBI Taxonomy" id="117903"/>
    <lineage>
        <taxon>Eukaryota</taxon>
        <taxon>Metazoa</taxon>
        <taxon>Spiralia</taxon>
        <taxon>Lophotrochozoa</taxon>
        <taxon>Platyhelminthes</taxon>
        <taxon>Monogenea</taxon>
        <taxon>Polyopisthocotylea</taxon>
        <taxon>Polystomatidea</taxon>
        <taxon>Polystomatidae</taxon>
        <taxon>Protopolystoma</taxon>
    </lineage>
</organism>
<gene>
    <name evidence="1" type="ORF">PXEA_LOCUS29393</name>
</gene>
<name>A0A448XGE0_9PLAT</name>
<proteinExistence type="predicted"/>
<dbReference type="EMBL" id="CAAALY010251086">
    <property type="protein sequence ID" value="VEL35953.1"/>
    <property type="molecule type" value="Genomic_DNA"/>
</dbReference>
<dbReference type="Proteomes" id="UP000784294">
    <property type="component" value="Unassembled WGS sequence"/>
</dbReference>
<reference evidence="1" key="1">
    <citation type="submission" date="2018-11" db="EMBL/GenBank/DDBJ databases">
        <authorList>
            <consortium name="Pathogen Informatics"/>
        </authorList>
    </citation>
    <scope>NUCLEOTIDE SEQUENCE</scope>
</reference>
<evidence type="ECO:0000313" key="2">
    <source>
        <dbReference type="Proteomes" id="UP000784294"/>
    </source>
</evidence>